<organism evidence="1 2">
    <name type="scientific">Rubroshorea leprosula</name>
    <dbReference type="NCBI Taxonomy" id="152421"/>
    <lineage>
        <taxon>Eukaryota</taxon>
        <taxon>Viridiplantae</taxon>
        <taxon>Streptophyta</taxon>
        <taxon>Embryophyta</taxon>
        <taxon>Tracheophyta</taxon>
        <taxon>Spermatophyta</taxon>
        <taxon>Magnoliopsida</taxon>
        <taxon>eudicotyledons</taxon>
        <taxon>Gunneridae</taxon>
        <taxon>Pentapetalae</taxon>
        <taxon>rosids</taxon>
        <taxon>malvids</taxon>
        <taxon>Malvales</taxon>
        <taxon>Dipterocarpaceae</taxon>
        <taxon>Rubroshorea</taxon>
    </lineage>
</organism>
<reference evidence="1 2" key="1">
    <citation type="journal article" date="2021" name="Commun. Biol.">
        <title>The genome of Shorea leprosula (Dipterocarpaceae) highlights the ecological relevance of drought in aseasonal tropical rainforests.</title>
        <authorList>
            <person name="Ng K.K.S."/>
            <person name="Kobayashi M.J."/>
            <person name="Fawcett J.A."/>
            <person name="Hatakeyama M."/>
            <person name="Paape T."/>
            <person name="Ng C.H."/>
            <person name="Ang C.C."/>
            <person name="Tnah L.H."/>
            <person name="Lee C.T."/>
            <person name="Nishiyama T."/>
            <person name="Sese J."/>
            <person name="O'Brien M.J."/>
            <person name="Copetti D."/>
            <person name="Mohd Noor M.I."/>
            <person name="Ong R.C."/>
            <person name="Putra M."/>
            <person name="Sireger I.Z."/>
            <person name="Indrioko S."/>
            <person name="Kosugi Y."/>
            <person name="Izuno A."/>
            <person name="Isagi Y."/>
            <person name="Lee S.L."/>
            <person name="Shimizu K.K."/>
        </authorList>
    </citation>
    <scope>NUCLEOTIDE SEQUENCE [LARGE SCALE GENOMIC DNA]</scope>
    <source>
        <strain evidence="1">214</strain>
    </source>
</reference>
<name>A0AAV5J221_9ROSI</name>
<evidence type="ECO:0000313" key="1">
    <source>
        <dbReference type="EMBL" id="GKV05070.1"/>
    </source>
</evidence>
<proteinExistence type="predicted"/>
<dbReference type="Proteomes" id="UP001054252">
    <property type="component" value="Unassembled WGS sequence"/>
</dbReference>
<dbReference type="EMBL" id="BPVZ01000022">
    <property type="protein sequence ID" value="GKV05070.1"/>
    <property type="molecule type" value="Genomic_DNA"/>
</dbReference>
<protein>
    <submittedName>
        <fullName evidence="1">Uncharacterized protein</fullName>
    </submittedName>
</protein>
<sequence>MLTIEDGNKIPTSDCISPYLSLLTNGCAVIWSNNNSFSGC</sequence>
<evidence type="ECO:0000313" key="2">
    <source>
        <dbReference type="Proteomes" id="UP001054252"/>
    </source>
</evidence>
<keyword evidence="2" id="KW-1185">Reference proteome</keyword>
<dbReference type="AlphaFoldDB" id="A0AAV5J221"/>
<accession>A0AAV5J221</accession>
<gene>
    <name evidence="1" type="ORF">SLEP1_g17115</name>
</gene>
<comment type="caution">
    <text evidence="1">The sequence shown here is derived from an EMBL/GenBank/DDBJ whole genome shotgun (WGS) entry which is preliminary data.</text>
</comment>